<organism evidence="2 3">
    <name type="scientific">Amphibalanus amphitrite</name>
    <name type="common">Striped barnacle</name>
    <name type="synonym">Balanus amphitrite</name>
    <dbReference type="NCBI Taxonomy" id="1232801"/>
    <lineage>
        <taxon>Eukaryota</taxon>
        <taxon>Metazoa</taxon>
        <taxon>Ecdysozoa</taxon>
        <taxon>Arthropoda</taxon>
        <taxon>Crustacea</taxon>
        <taxon>Multicrustacea</taxon>
        <taxon>Cirripedia</taxon>
        <taxon>Thoracica</taxon>
        <taxon>Thoracicalcarea</taxon>
        <taxon>Balanomorpha</taxon>
        <taxon>Balanoidea</taxon>
        <taxon>Balanidae</taxon>
        <taxon>Amphibalaninae</taxon>
        <taxon>Amphibalanus</taxon>
    </lineage>
</organism>
<comment type="caution">
    <text evidence="2">The sequence shown here is derived from an EMBL/GenBank/DDBJ whole genome shotgun (WGS) entry which is preliminary data.</text>
</comment>
<sequence length="380" mass="43243">MTPLLVLALLSVAAAAPDGYNYEAPKCKIEYPTTVVEKQYKTNVKTEYSTRVVPEYKTKYVTRTKVVPSYVYRTVLRTEYVPKTVVQSATSTYVRDQVVTSQVQLPDQYITNNVYKTITRYVTRTQVRQVVKTAYQPTTIYREAVSTAYVRSTVEVPRYVTTTITQRVPGPASTAYRTDYITSTYVSTVVLPAETVYVTKTQTKVNEIVKTQYLPAVTVTATKTDVVYQTKVVTDVRLSSRYTTVAVPVYYTNTRVQPLVKTNYVTSNNVQYTTVAQAQTKYEQSTRYVPKTQYEEATQVVTVKDAPRTEYRTVPVYVTSTVQLPDTYTTVYRTKTVQRPVQKVVSVTRPEYRETTVTQTVEGKCGYSYPEPTVQLQYGK</sequence>
<proteinExistence type="predicted"/>
<evidence type="ECO:0000256" key="1">
    <source>
        <dbReference type="SAM" id="SignalP"/>
    </source>
</evidence>
<dbReference type="AlphaFoldDB" id="A0A6A4VZL1"/>
<reference evidence="2 3" key="1">
    <citation type="submission" date="2019-07" db="EMBL/GenBank/DDBJ databases">
        <title>Draft genome assembly of a fouling barnacle, Amphibalanus amphitrite (Darwin, 1854): The first reference genome for Thecostraca.</title>
        <authorList>
            <person name="Kim W."/>
        </authorList>
    </citation>
    <scope>NUCLEOTIDE SEQUENCE [LARGE SCALE GENOMIC DNA]</scope>
    <source>
        <strain evidence="2">SNU_AA5</strain>
        <tissue evidence="2">Soma without cirri and trophi</tissue>
    </source>
</reference>
<keyword evidence="1" id="KW-0732">Signal</keyword>
<feature type="signal peptide" evidence="1">
    <location>
        <begin position="1"/>
        <end position="15"/>
    </location>
</feature>
<feature type="chain" id="PRO_5025528272" description="Zonadhesin" evidence="1">
    <location>
        <begin position="16"/>
        <end position="380"/>
    </location>
</feature>
<gene>
    <name evidence="2" type="ORF">FJT64_007468</name>
</gene>
<dbReference type="EMBL" id="VIIS01001648">
    <property type="protein sequence ID" value="KAF0294941.1"/>
    <property type="molecule type" value="Genomic_DNA"/>
</dbReference>
<accession>A0A6A4VZL1</accession>
<name>A0A6A4VZL1_AMPAM</name>
<evidence type="ECO:0008006" key="4">
    <source>
        <dbReference type="Google" id="ProtNLM"/>
    </source>
</evidence>
<evidence type="ECO:0000313" key="3">
    <source>
        <dbReference type="Proteomes" id="UP000440578"/>
    </source>
</evidence>
<keyword evidence="3" id="KW-1185">Reference proteome</keyword>
<dbReference type="Proteomes" id="UP000440578">
    <property type="component" value="Unassembled WGS sequence"/>
</dbReference>
<evidence type="ECO:0000313" key="2">
    <source>
        <dbReference type="EMBL" id="KAF0294941.1"/>
    </source>
</evidence>
<protein>
    <recommendedName>
        <fullName evidence="4">Zonadhesin</fullName>
    </recommendedName>
</protein>